<keyword evidence="4" id="KW-1133">Transmembrane helix</keyword>
<comment type="caution">
    <text evidence="6">The sequence shown here is derived from an EMBL/GenBank/DDBJ whole genome shotgun (WGS) entry which is preliminary data.</text>
</comment>
<dbReference type="PANTHER" id="PTHR43280:SF29">
    <property type="entry name" value="ARAC-FAMILY TRANSCRIPTIONAL REGULATOR"/>
    <property type="match status" value="1"/>
</dbReference>
<feature type="transmembrane region" description="Helical" evidence="4">
    <location>
        <begin position="117"/>
        <end position="135"/>
    </location>
</feature>
<evidence type="ECO:0000256" key="4">
    <source>
        <dbReference type="SAM" id="Phobius"/>
    </source>
</evidence>
<proteinExistence type="predicted"/>
<dbReference type="InterPro" id="IPR009057">
    <property type="entry name" value="Homeodomain-like_sf"/>
</dbReference>
<dbReference type="Gene3D" id="1.10.10.60">
    <property type="entry name" value="Homeodomain-like"/>
    <property type="match status" value="2"/>
</dbReference>
<reference evidence="6" key="1">
    <citation type="submission" date="2022-02" db="EMBL/GenBank/DDBJ databases">
        <title>Aestuariibaculum sp., a marine bacterium isolated from sediment in Guangxi.</title>
        <authorList>
            <person name="Ying J."/>
        </authorList>
    </citation>
    <scope>NUCLEOTIDE SEQUENCE</scope>
    <source>
        <strain evidence="6">L182</strain>
    </source>
</reference>
<sequence>MSLVSVINFLLIAGVLQGFGFNLVTFGVKRKFNPTVLYLNLIVLAISLNNLQAWLRYKDYLGSLITWGLIEEHSAIRFVLNNLEVPWHIFIVPMFYAFTVHYFRIEDKVYKYIKPTIILFVAEIVIRLGIIVFDFDPYMEEDSPLITKWFFIENIINLGYSLFMFLNACLIIFKKHYLLDYIVSYDDLNWIKWFVRLGVLNIGLWGLALLFHIATGERTAYLPLNFCTSVLLYWLGYQGFYKYTIVSDRISLRSKIANDDILTKSVSQNGNEEGDDFFNEKHQADFAKIKAHIVKRKLYLDPLLSMEAVASDLGMSKSYFSKLINSYSDYNFSDFINSLRVKQAKKFLSNDEFSEYTIVAIGLECGFNSKSTFYSAFKKFTSVTPTIYRNQF</sequence>
<keyword evidence="7" id="KW-1185">Reference proteome</keyword>
<dbReference type="EMBL" id="JAKVQD010000006">
    <property type="protein sequence ID" value="MCH4553613.1"/>
    <property type="molecule type" value="Genomic_DNA"/>
</dbReference>
<dbReference type="InterPro" id="IPR018060">
    <property type="entry name" value="HTH_AraC"/>
</dbReference>
<evidence type="ECO:0000313" key="6">
    <source>
        <dbReference type="EMBL" id="MCH4553613.1"/>
    </source>
</evidence>
<dbReference type="InterPro" id="IPR018062">
    <property type="entry name" value="HTH_AraC-typ_CS"/>
</dbReference>
<dbReference type="Proteomes" id="UP001156141">
    <property type="component" value="Unassembled WGS sequence"/>
</dbReference>
<protein>
    <submittedName>
        <fullName evidence="6">Helix-turn-helix transcriptional regulator</fullName>
    </submittedName>
</protein>
<feature type="transmembrane region" description="Helical" evidence="4">
    <location>
        <begin position="6"/>
        <end position="24"/>
    </location>
</feature>
<feature type="transmembrane region" description="Helical" evidence="4">
    <location>
        <begin position="36"/>
        <end position="55"/>
    </location>
</feature>
<keyword evidence="1" id="KW-0805">Transcription regulation</keyword>
<evidence type="ECO:0000256" key="3">
    <source>
        <dbReference type="ARBA" id="ARBA00023163"/>
    </source>
</evidence>
<accession>A0ABS9RKZ0</accession>
<name>A0ABS9RKZ0_9FLAO</name>
<feature type="transmembrane region" description="Helical" evidence="4">
    <location>
        <begin position="87"/>
        <end position="105"/>
    </location>
</feature>
<dbReference type="PROSITE" id="PS01124">
    <property type="entry name" value="HTH_ARAC_FAMILY_2"/>
    <property type="match status" value="1"/>
</dbReference>
<evidence type="ECO:0000259" key="5">
    <source>
        <dbReference type="PROSITE" id="PS01124"/>
    </source>
</evidence>
<dbReference type="PANTHER" id="PTHR43280">
    <property type="entry name" value="ARAC-FAMILY TRANSCRIPTIONAL REGULATOR"/>
    <property type="match status" value="1"/>
</dbReference>
<feature type="transmembrane region" description="Helical" evidence="4">
    <location>
        <begin position="220"/>
        <end position="237"/>
    </location>
</feature>
<dbReference type="RefSeq" id="WP_240574691.1">
    <property type="nucleotide sequence ID" value="NZ_CP136709.1"/>
</dbReference>
<gene>
    <name evidence="6" type="ORF">MKW35_13385</name>
</gene>
<keyword evidence="2" id="KW-0238">DNA-binding</keyword>
<evidence type="ECO:0000256" key="1">
    <source>
        <dbReference type="ARBA" id="ARBA00023015"/>
    </source>
</evidence>
<feature type="transmembrane region" description="Helical" evidence="4">
    <location>
        <begin position="155"/>
        <end position="173"/>
    </location>
</feature>
<feature type="transmembrane region" description="Helical" evidence="4">
    <location>
        <begin position="193"/>
        <end position="214"/>
    </location>
</feature>
<dbReference type="PROSITE" id="PS00041">
    <property type="entry name" value="HTH_ARAC_FAMILY_1"/>
    <property type="match status" value="1"/>
</dbReference>
<keyword evidence="4" id="KW-0812">Transmembrane</keyword>
<dbReference type="SMART" id="SM00342">
    <property type="entry name" value="HTH_ARAC"/>
    <property type="match status" value="1"/>
</dbReference>
<organism evidence="6 7">
    <name type="scientific">Aestuariibaculum lutulentum</name>
    <dbReference type="NCBI Taxonomy" id="2920935"/>
    <lineage>
        <taxon>Bacteria</taxon>
        <taxon>Pseudomonadati</taxon>
        <taxon>Bacteroidota</taxon>
        <taxon>Flavobacteriia</taxon>
        <taxon>Flavobacteriales</taxon>
        <taxon>Flavobacteriaceae</taxon>
    </lineage>
</organism>
<evidence type="ECO:0000313" key="7">
    <source>
        <dbReference type="Proteomes" id="UP001156141"/>
    </source>
</evidence>
<dbReference type="Pfam" id="PF12833">
    <property type="entry name" value="HTH_18"/>
    <property type="match status" value="1"/>
</dbReference>
<evidence type="ECO:0000256" key="2">
    <source>
        <dbReference type="ARBA" id="ARBA00023125"/>
    </source>
</evidence>
<feature type="domain" description="HTH araC/xylS-type" evidence="5">
    <location>
        <begin position="283"/>
        <end position="391"/>
    </location>
</feature>
<keyword evidence="4" id="KW-0472">Membrane</keyword>
<dbReference type="SUPFAM" id="SSF46689">
    <property type="entry name" value="Homeodomain-like"/>
    <property type="match status" value="1"/>
</dbReference>
<keyword evidence="3" id="KW-0804">Transcription</keyword>